<proteinExistence type="predicted"/>
<protein>
    <submittedName>
        <fullName evidence="4">Uncharacterized protein LOC106177260</fullName>
    </submittedName>
</protein>
<dbReference type="AlphaFoldDB" id="A0A1S3JYE6"/>
<dbReference type="InterPro" id="IPR032171">
    <property type="entry name" value="COR-A"/>
</dbReference>
<dbReference type="Gene3D" id="1.10.10.10">
    <property type="entry name" value="Winged helix-like DNA-binding domain superfamily/Winged helix DNA-binding domain"/>
    <property type="match status" value="1"/>
</dbReference>
<evidence type="ECO:0000313" key="3">
    <source>
        <dbReference type="Proteomes" id="UP000085678"/>
    </source>
</evidence>
<dbReference type="Pfam" id="PF16095">
    <property type="entry name" value="COR-A"/>
    <property type="match status" value="1"/>
</dbReference>
<keyword evidence="3" id="KW-1185">Reference proteome</keyword>
<dbReference type="InParanoid" id="A0A1S3JYE6"/>
<gene>
    <name evidence="4" type="primary">LOC106177260</name>
</gene>
<dbReference type="KEGG" id="lak:106177260"/>
<accession>A0A1S3JYE6</accession>
<name>A0A1S3JYE6_LINAN</name>
<evidence type="ECO:0000256" key="1">
    <source>
        <dbReference type="ARBA" id="ARBA00022737"/>
    </source>
</evidence>
<evidence type="ECO:0000259" key="2">
    <source>
        <dbReference type="Pfam" id="PF16095"/>
    </source>
</evidence>
<feature type="domain" description="COR" evidence="2">
    <location>
        <begin position="64"/>
        <end position="223"/>
    </location>
</feature>
<dbReference type="Proteomes" id="UP000085678">
    <property type="component" value="Unplaced"/>
</dbReference>
<dbReference type="InterPro" id="IPR036388">
    <property type="entry name" value="WH-like_DNA-bd_sf"/>
</dbReference>
<dbReference type="RefSeq" id="XP_013415440.1">
    <property type="nucleotide sequence ID" value="XM_013559986.1"/>
</dbReference>
<reference evidence="4" key="1">
    <citation type="submission" date="2025-08" db="UniProtKB">
        <authorList>
            <consortium name="RefSeq"/>
        </authorList>
    </citation>
    <scope>IDENTIFICATION</scope>
    <source>
        <tissue evidence="4">Gonads</tissue>
    </source>
</reference>
<dbReference type="OrthoDB" id="6116593at2759"/>
<sequence length="359" mass="41837">MKMAKVKFSKIQDFLEGRPAHDMHVQPYFYAVNNCDQQDAEIKKLKEAIWETSKAQPYWGEEQPLRFVLLERKLKEISESKKCLDLKGVIEEGHHYGLESLKMILPFLKFCTELGELIFFDESDIRDLVILDPQWLIDAFASLITVEKYHKGSNPDDRGYWKMLDDKGVLDERLIDSVWKKDKELTDNKENLLRICQRFDLLVELPMGRDDQQRKKYLVPCVLKSHPNPESYLKIPVCPQEGYSKLQKIPPLYLMFDGGFCPPGLFHRLVVCCYRKWSSHDQNPYCDYACFKVDRSTHTILELSNKGEGIFQLMVGSLKTGFNDLESDTAFQVLTYIKQELDRLISAYSPCLKYSIGFD</sequence>
<evidence type="ECO:0000313" key="4">
    <source>
        <dbReference type="RefSeq" id="XP_013415440.1"/>
    </source>
</evidence>
<keyword evidence="1" id="KW-0677">Repeat</keyword>
<organism evidence="3 4">
    <name type="scientific">Lingula anatina</name>
    <name type="common">Brachiopod</name>
    <name type="synonym">Lingula unguis</name>
    <dbReference type="NCBI Taxonomy" id="7574"/>
    <lineage>
        <taxon>Eukaryota</taxon>
        <taxon>Metazoa</taxon>
        <taxon>Spiralia</taxon>
        <taxon>Lophotrochozoa</taxon>
        <taxon>Brachiopoda</taxon>
        <taxon>Linguliformea</taxon>
        <taxon>Lingulata</taxon>
        <taxon>Lingulida</taxon>
        <taxon>Linguloidea</taxon>
        <taxon>Lingulidae</taxon>
        <taxon>Lingula</taxon>
    </lineage>
</organism>
<dbReference type="GeneID" id="106177260"/>